<proteinExistence type="predicted"/>
<feature type="compositionally biased region" description="Low complexity" evidence="1">
    <location>
        <begin position="104"/>
        <end position="115"/>
    </location>
</feature>
<protein>
    <submittedName>
        <fullName evidence="2">Uncharacterized protein</fullName>
    </submittedName>
</protein>
<evidence type="ECO:0000313" key="2">
    <source>
        <dbReference type="EMBL" id="CAA9306976.1"/>
    </source>
</evidence>
<feature type="compositionally biased region" description="Basic residues" evidence="1">
    <location>
        <begin position="66"/>
        <end position="83"/>
    </location>
</feature>
<dbReference type="AlphaFoldDB" id="A0A6J4KJT7"/>
<feature type="region of interest" description="Disordered" evidence="1">
    <location>
        <begin position="1"/>
        <end position="162"/>
    </location>
</feature>
<evidence type="ECO:0000256" key="1">
    <source>
        <dbReference type="SAM" id="MobiDB-lite"/>
    </source>
</evidence>
<organism evidence="2">
    <name type="scientific">uncultured Friedmanniella sp</name>
    <dbReference type="NCBI Taxonomy" id="335381"/>
    <lineage>
        <taxon>Bacteria</taxon>
        <taxon>Bacillati</taxon>
        <taxon>Actinomycetota</taxon>
        <taxon>Actinomycetes</taxon>
        <taxon>Propionibacteriales</taxon>
        <taxon>Nocardioidaceae</taxon>
        <taxon>Friedmanniella</taxon>
        <taxon>environmental samples</taxon>
    </lineage>
</organism>
<feature type="non-terminal residue" evidence="2">
    <location>
        <position position="162"/>
    </location>
</feature>
<accession>A0A6J4KJT7</accession>
<gene>
    <name evidence="2" type="ORF">AVDCRST_MAG48-1770</name>
</gene>
<feature type="compositionally biased region" description="Basic residues" evidence="1">
    <location>
        <begin position="90"/>
        <end position="103"/>
    </location>
</feature>
<reference evidence="2" key="1">
    <citation type="submission" date="2020-02" db="EMBL/GenBank/DDBJ databases">
        <authorList>
            <person name="Meier V. D."/>
        </authorList>
    </citation>
    <scope>NUCLEOTIDE SEQUENCE</scope>
    <source>
        <strain evidence="2">AVDCRST_MAG48</strain>
    </source>
</reference>
<dbReference type="EMBL" id="CADCTS010000256">
    <property type="protein sequence ID" value="CAA9306976.1"/>
    <property type="molecule type" value="Genomic_DNA"/>
</dbReference>
<sequence>GFPVVPPPHRSRRRPAGHRALPAGARGRARGDHRTAAGLGRHRRRDRPAVRAHRLAARRGGGGGRLGHRRPGHPRGGPRRGHRVVAGGARGRRAARRPRRHRGALGARGADGRPAVPGRRLRGAVGPSGPEAPGGRGRPGPGRRLRRPAARRRGLARPGGRR</sequence>
<feature type="compositionally biased region" description="Basic residues" evidence="1">
    <location>
        <begin position="40"/>
        <end position="57"/>
    </location>
</feature>
<feature type="compositionally biased region" description="Basic residues" evidence="1">
    <location>
        <begin position="141"/>
        <end position="162"/>
    </location>
</feature>
<name>A0A6J4KJT7_9ACTN</name>
<feature type="non-terminal residue" evidence="2">
    <location>
        <position position="1"/>
    </location>
</feature>